<protein>
    <submittedName>
        <fullName evidence="2">PD40 domain-containing protein</fullName>
    </submittedName>
</protein>
<accession>A0ABV7J822</accession>
<comment type="caution">
    <text evidence="2">The sequence shown here is derived from an EMBL/GenBank/DDBJ whole genome shotgun (WGS) entry which is preliminary data.</text>
</comment>
<feature type="signal peptide" evidence="1">
    <location>
        <begin position="1"/>
        <end position="19"/>
    </location>
</feature>
<dbReference type="Proteomes" id="UP001595533">
    <property type="component" value="Unassembled WGS sequence"/>
</dbReference>
<dbReference type="RefSeq" id="WP_077409969.1">
    <property type="nucleotide sequence ID" value="NZ_JBHRTS010000002.1"/>
</dbReference>
<dbReference type="InterPro" id="IPR011659">
    <property type="entry name" value="WD40"/>
</dbReference>
<organism evidence="2 3">
    <name type="scientific">Marinicella sediminis</name>
    <dbReference type="NCBI Taxonomy" id="1792834"/>
    <lineage>
        <taxon>Bacteria</taxon>
        <taxon>Pseudomonadati</taxon>
        <taxon>Pseudomonadota</taxon>
        <taxon>Gammaproteobacteria</taxon>
        <taxon>Lysobacterales</taxon>
        <taxon>Marinicellaceae</taxon>
        <taxon>Marinicella</taxon>
    </lineage>
</organism>
<dbReference type="InterPro" id="IPR011042">
    <property type="entry name" value="6-blade_b-propeller_TolB-like"/>
</dbReference>
<sequence length="309" mass="34791">MKTVLTWILSLLTGLAASAEVAFDWPGVHVRDYALRNDHQELYVTMENVAKDSSVIVRLEHHNGQWSQPEVASFSGQFKDLEAFLHPNGLQLFFASNRNLQQDGVSEQFDLWVVSRQSLSLPWQKPVRLPAEINTEQGNEFYPSVTAQGHLYFTASRDNAPGKEDIFVSRLNNGVYQPAVPLPDAINTATYEFNAFISPDEQWLFFSSFGRADDHGGGDLYVSQQVAGQWQPAQNLGNTINSEQLDYCPFYDAASGQLYWTSGRSDKAVLANKLTLSEWMEWVNTGSNGWHKVYHIDWPPAGQSWPADD</sequence>
<keyword evidence="3" id="KW-1185">Reference proteome</keyword>
<gene>
    <name evidence="2" type="ORF">ACFODZ_03445</name>
</gene>
<dbReference type="Gene3D" id="2.120.10.30">
    <property type="entry name" value="TolB, C-terminal domain"/>
    <property type="match status" value="1"/>
</dbReference>
<evidence type="ECO:0000256" key="1">
    <source>
        <dbReference type="SAM" id="SignalP"/>
    </source>
</evidence>
<dbReference type="Pfam" id="PF07676">
    <property type="entry name" value="PD40"/>
    <property type="match status" value="3"/>
</dbReference>
<name>A0ABV7J822_9GAMM</name>
<feature type="chain" id="PRO_5046084348" evidence="1">
    <location>
        <begin position="20"/>
        <end position="309"/>
    </location>
</feature>
<evidence type="ECO:0000313" key="2">
    <source>
        <dbReference type="EMBL" id="MFC3193292.1"/>
    </source>
</evidence>
<dbReference type="SUPFAM" id="SSF82171">
    <property type="entry name" value="DPP6 N-terminal domain-like"/>
    <property type="match status" value="1"/>
</dbReference>
<dbReference type="EMBL" id="JBHRTS010000002">
    <property type="protein sequence ID" value="MFC3193292.1"/>
    <property type="molecule type" value="Genomic_DNA"/>
</dbReference>
<proteinExistence type="predicted"/>
<reference evidence="3" key="1">
    <citation type="journal article" date="2019" name="Int. J. Syst. Evol. Microbiol.">
        <title>The Global Catalogue of Microorganisms (GCM) 10K type strain sequencing project: providing services to taxonomists for standard genome sequencing and annotation.</title>
        <authorList>
            <consortium name="The Broad Institute Genomics Platform"/>
            <consortium name="The Broad Institute Genome Sequencing Center for Infectious Disease"/>
            <person name="Wu L."/>
            <person name="Ma J."/>
        </authorList>
    </citation>
    <scope>NUCLEOTIDE SEQUENCE [LARGE SCALE GENOMIC DNA]</scope>
    <source>
        <strain evidence="3">KCTC 42953</strain>
    </source>
</reference>
<keyword evidence="1" id="KW-0732">Signal</keyword>
<evidence type="ECO:0000313" key="3">
    <source>
        <dbReference type="Proteomes" id="UP001595533"/>
    </source>
</evidence>